<dbReference type="Gene3D" id="3.30.479.30">
    <property type="entry name" value="Band 7 domain"/>
    <property type="match status" value="1"/>
</dbReference>
<proteinExistence type="predicted"/>
<dbReference type="InterPro" id="IPR036013">
    <property type="entry name" value="Band_7/SPFH_dom_sf"/>
</dbReference>
<dbReference type="Proteomes" id="UP000643403">
    <property type="component" value="Unassembled WGS sequence"/>
</dbReference>
<dbReference type="InterPro" id="IPR027705">
    <property type="entry name" value="Flotillin_fam"/>
</dbReference>
<dbReference type="SUPFAM" id="SSF117892">
    <property type="entry name" value="Band 7/SPFH domain"/>
    <property type="match status" value="1"/>
</dbReference>
<protein>
    <recommendedName>
        <fullName evidence="5">Membrane protein YqiK</fullName>
    </recommendedName>
</protein>
<name>A0ABQ3C1U8_9GAMM</name>
<evidence type="ECO:0000256" key="1">
    <source>
        <dbReference type="ARBA" id="ARBA00004308"/>
    </source>
</evidence>
<reference evidence="4" key="1">
    <citation type="journal article" date="2019" name="Int. J. Syst. Evol. Microbiol.">
        <title>The Global Catalogue of Microorganisms (GCM) 10K type strain sequencing project: providing services to taxonomists for standard genome sequencing and annotation.</title>
        <authorList>
            <consortium name="The Broad Institute Genomics Platform"/>
            <consortium name="The Broad Institute Genome Sequencing Center for Infectious Disease"/>
            <person name="Wu L."/>
            <person name="Ma J."/>
        </authorList>
    </citation>
    <scope>NUCLEOTIDE SEQUENCE [LARGE SCALE GENOMIC DNA]</scope>
    <source>
        <strain evidence="4">KCTC 22558</strain>
    </source>
</reference>
<dbReference type="PANTHER" id="PTHR13806:SF31">
    <property type="entry name" value="FLOTILLIN-LIKE PROTEIN 1-RELATED"/>
    <property type="match status" value="1"/>
</dbReference>
<dbReference type="PANTHER" id="PTHR13806">
    <property type="entry name" value="FLOTILLIN-RELATED"/>
    <property type="match status" value="1"/>
</dbReference>
<comment type="subcellular location">
    <subcellularLocation>
        <location evidence="1">Endomembrane system</location>
    </subcellularLocation>
</comment>
<keyword evidence="2" id="KW-0175">Coiled coil</keyword>
<dbReference type="RefSeq" id="WP_189449174.1">
    <property type="nucleotide sequence ID" value="NZ_BMXY01000002.1"/>
</dbReference>
<feature type="coiled-coil region" evidence="2">
    <location>
        <begin position="420"/>
        <end position="450"/>
    </location>
</feature>
<evidence type="ECO:0000256" key="2">
    <source>
        <dbReference type="SAM" id="Coils"/>
    </source>
</evidence>
<evidence type="ECO:0000313" key="4">
    <source>
        <dbReference type="Proteomes" id="UP000643403"/>
    </source>
</evidence>
<sequence>MSMSLIMPFIVGTGALLVVLLGIFGLFKAFYVKVEQGTALIVNDLSSTPKVRFTGGLIIPVLYKAEYMQISLIGLQVDRKGKEGLVCKDNIRADISVAFYLRVNETQQDVLRVAKAIGASRASDRAAVDELFNAKFSEALKTVGKRFDFTELFDKRDEFRDEIVKVIGSDLNGYALEDVAIDYLEQTPKHLLDPNNILDAEGIKKITLITSEQNIRTNDLEQNATLEIQKRNTAAREASLSMEKQVAEAEARQAREVAEIRAREEAAAKKAQEEQRLIAEQARLETEEKLQIRDQNKQREIEVAEQNRQRAVAIEAERVERARALEKVTTEREVQLQGVERDKVVETGRMDVANITRERIAIDKTVAQEEERIKEVRVVSEAERERQARVIAAEAAAQEALVQAVKRAEADETAAKHRAVERTTLAQAELEAANREAEAKRLLAEGIKAERAAPGLADAQVREAGATAIEKVGLAEARVAEAKAEATYKQGSAESRVLADTLAARAEGEQKMGLAKASATEAVGTAEADVLGKRFAVEAEGLTKRFDALGQLNDTARAHEEFRMVLEKNLEQALAAIEAGRDVSKENAEVIATALRGANIDLVGGDGGLFESFSKALSLGKAVEGFAAKSPIAQDLMERFLGVAKPTPRERVIEVPVPAADPTPIAAAIERAAHAVDAEPAKPAV</sequence>
<feature type="coiled-coil region" evidence="2">
    <location>
        <begin position="254"/>
        <end position="307"/>
    </location>
</feature>
<accession>A0ABQ3C1U8</accession>
<gene>
    <name evidence="3" type="ORF">GCM10008101_18200</name>
</gene>
<organism evidence="3 4">
    <name type="scientific">Cognatilysobacter xinjiangensis</name>
    <dbReference type="NCBI Taxonomy" id="546892"/>
    <lineage>
        <taxon>Bacteria</taxon>
        <taxon>Pseudomonadati</taxon>
        <taxon>Pseudomonadota</taxon>
        <taxon>Gammaproteobacteria</taxon>
        <taxon>Lysobacterales</taxon>
        <taxon>Lysobacteraceae</taxon>
        <taxon>Cognatilysobacter</taxon>
    </lineage>
</organism>
<comment type="caution">
    <text evidence="3">The sequence shown here is derived from an EMBL/GenBank/DDBJ whole genome shotgun (WGS) entry which is preliminary data.</text>
</comment>
<evidence type="ECO:0008006" key="5">
    <source>
        <dbReference type="Google" id="ProtNLM"/>
    </source>
</evidence>
<keyword evidence="4" id="KW-1185">Reference proteome</keyword>
<dbReference type="EMBL" id="BMXY01000002">
    <property type="protein sequence ID" value="GGZ64818.1"/>
    <property type="molecule type" value="Genomic_DNA"/>
</dbReference>
<evidence type="ECO:0000313" key="3">
    <source>
        <dbReference type="EMBL" id="GGZ64818.1"/>
    </source>
</evidence>